<evidence type="ECO:0000256" key="1">
    <source>
        <dbReference type="SAM" id="MobiDB-lite"/>
    </source>
</evidence>
<feature type="region of interest" description="Disordered" evidence="1">
    <location>
        <begin position="142"/>
        <end position="229"/>
    </location>
</feature>
<feature type="region of interest" description="Disordered" evidence="1">
    <location>
        <begin position="1"/>
        <end position="30"/>
    </location>
</feature>
<sequence>MDLSTENIENYSYQEESDQQYRENSNAGHRDSLYFVPSSKHTISADPRLSASSSYNLGSTCYRCSKSRCICPGNLDDYRKNKEERLRDITKQAQNVSKIFEQQQKFMIEPYQNVKTRENQKEHVHYQPVKVLQKFQQETQSEEFEESQSSIEESTFRISDSYRDQSESLNDAFESVKKTKKSKSCSRNYSTNVRVTTNQSTHSSASRESESRLRQRVLRSTNRSSSYNSLSRYKVGSNYEKYNTNHSFNYVSKYPLNKILLTNPPATQDQPHGSKTISTTVNQVRNPYKPLLNLKIPDFENQSKLAYFPKYPAQKPTIQPCCCDKIQKTLDSLPTEILTSVKTLLQNIDLSQKSGGDSSYQSKRTAPTTQGTGKRSSVMGSRSSCPNLAESRYKSSYFSSYIPASKQAEAVQNRSSAGNFSENYYKSSSCVIKKENANPNFHNDVSESSIELETRNFKISDVKRPRKTTVVREEIKQLVAPKTHKMSYDSSLARENQSDVSSMLDPEETVAKKLEWGLEVMLLSYKQLEKMLNMGTKECSGVSKSYSLALNMDFRTDYRIFSDFGYKKLPNIKTIELRSVNRLGDRLNRFFEFNAPDICKNLCINPLADSTNKLAFSTIKGAVLGYFTKNLPKITNRAFSRVLFDNFYFDYGEFSELLNSVATLKKDGEIKTEYLLCRNCEIKPVSSGSSKYLGLSHKCNLKRLNLEGSTGSFEMTQAIQAEINSICPKINVIL</sequence>
<dbReference type="EMBL" id="CAMPGE010026477">
    <property type="protein sequence ID" value="CAI2384164.1"/>
    <property type="molecule type" value="Genomic_DNA"/>
</dbReference>
<feature type="compositionally biased region" description="Polar residues" evidence="1">
    <location>
        <begin position="187"/>
        <end position="202"/>
    </location>
</feature>
<feature type="region of interest" description="Disordered" evidence="1">
    <location>
        <begin position="352"/>
        <end position="386"/>
    </location>
</feature>
<evidence type="ECO:0000313" key="2">
    <source>
        <dbReference type="EMBL" id="CAI2384164.1"/>
    </source>
</evidence>
<evidence type="ECO:0000313" key="3">
    <source>
        <dbReference type="Proteomes" id="UP001295684"/>
    </source>
</evidence>
<feature type="compositionally biased region" description="Low complexity" evidence="1">
    <location>
        <begin position="218"/>
        <end position="229"/>
    </location>
</feature>
<name>A0AAD1Y430_EUPCR</name>
<accession>A0AAD1Y430</accession>
<dbReference type="AlphaFoldDB" id="A0AAD1Y430"/>
<reference evidence="2" key="1">
    <citation type="submission" date="2023-07" db="EMBL/GenBank/DDBJ databases">
        <authorList>
            <consortium name="AG Swart"/>
            <person name="Singh M."/>
            <person name="Singh A."/>
            <person name="Seah K."/>
            <person name="Emmerich C."/>
        </authorList>
    </citation>
    <scope>NUCLEOTIDE SEQUENCE</scope>
    <source>
        <strain evidence="2">DP1</strain>
    </source>
</reference>
<comment type="caution">
    <text evidence="2">The sequence shown here is derived from an EMBL/GenBank/DDBJ whole genome shotgun (WGS) entry which is preliminary data.</text>
</comment>
<gene>
    <name evidence="2" type="ORF">ECRASSUSDP1_LOCUS25685</name>
</gene>
<proteinExistence type="predicted"/>
<dbReference type="Proteomes" id="UP001295684">
    <property type="component" value="Unassembled WGS sequence"/>
</dbReference>
<feature type="compositionally biased region" description="Polar residues" evidence="1">
    <location>
        <begin position="1"/>
        <end position="14"/>
    </location>
</feature>
<keyword evidence="3" id="KW-1185">Reference proteome</keyword>
<protein>
    <submittedName>
        <fullName evidence="2">Uncharacterized protein</fullName>
    </submittedName>
</protein>
<organism evidence="2 3">
    <name type="scientific">Euplotes crassus</name>
    <dbReference type="NCBI Taxonomy" id="5936"/>
    <lineage>
        <taxon>Eukaryota</taxon>
        <taxon>Sar</taxon>
        <taxon>Alveolata</taxon>
        <taxon>Ciliophora</taxon>
        <taxon>Intramacronucleata</taxon>
        <taxon>Spirotrichea</taxon>
        <taxon>Hypotrichia</taxon>
        <taxon>Euplotida</taxon>
        <taxon>Euplotidae</taxon>
        <taxon>Moneuplotes</taxon>
    </lineage>
</organism>